<gene>
    <name evidence="2" type="ORF">LWI29_012222</name>
</gene>
<evidence type="ECO:0000313" key="3">
    <source>
        <dbReference type="Proteomes" id="UP001168877"/>
    </source>
</evidence>
<dbReference type="GO" id="GO:0030145">
    <property type="term" value="F:manganese ion binding"/>
    <property type="evidence" value="ECO:0007669"/>
    <property type="project" value="TreeGrafter"/>
</dbReference>
<protein>
    <submittedName>
        <fullName evidence="2">Uncharacterized protein</fullName>
    </submittedName>
</protein>
<dbReference type="EMBL" id="JAUESC010000382">
    <property type="protein sequence ID" value="KAK0586783.1"/>
    <property type="molecule type" value="Genomic_DNA"/>
</dbReference>
<reference evidence="2" key="1">
    <citation type="journal article" date="2022" name="Plant J.">
        <title>Strategies of tolerance reflected in two North American maple genomes.</title>
        <authorList>
            <person name="McEvoy S.L."/>
            <person name="Sezen U.U."/>
            <person name="Trouern-Trend A."/>
            <person name="McMahon S.M."/>
            <person name="Schaberg P.G."/>
            <person name="Yang J."/>
            <person name="Wegrzyn J.L."/>
            <person name="Swenson N.G."/>
        </authorList>
    </citation>
    <scope>NUCLEOTIDE SEQUENCE</scope>
    <source>
        <strain evidence="2">NS2018</strain>
    </source>
</reference>
<comment type="caution">
    <text evidence="2">The sequence shown here is derived from an EMBL/GenBank/DDBJ whole genome shotgun (WGS) entry which is preliminary data.</text>
</comment>
<dbReference type="PANTHER" id="PTHR30525:SF0">
    <property type="entry name" value="1-DEOXY-D-XYLULOSE 5-PHOSPHATE REDUCTOISOMERASE, CHLOROPLASTIC"/>
    <property type="match status" value="1"/>
</dbReference>
<dbReference type="PANTHER" id="PTHR30525">
    <property type="entry name" value="1-DEOXY-D-XYLULOSE 5-PHOSPHATE REDUCTOISOMERASE"/>
    <property type="match status" value="1"/>
</dbReference>
<dbReference type="InterPro" id="IPR003821">
    <property type="entry name" value="DXP_reductoisomerase"/>
</dbReference>
<dbReference type="GO" id="GO:0070402">
    <property type="term" value="F:NADPH binding"/>
    <property type="evidence" value="ECO:0007669"/>
    <property type="project" value="TreeGrafter"/>
</dbReference>
<dbReference type="Gene3D" id="1.10.1740.10">
    <property type="match status" value="1"/>
</dbReference>
<dbReference type="Proteomes" id="UP001168877">
    <property type="component" value="Unassembled WGS sequence"/>
</dbReference>
<keyword evidence="3" id="KW-1185">Reference proteome</keyword>
<dbReference type="SUPFAM" id="SSF69055">
    <property type="entry name" value="1-deoxy-D-xylulose-5-phosphate reductoisomerase, C-terminal domain"/>
    <property type="match status" value="1"/>
</dbReference>
<accession>A0AA39VQM0</accession>
<sequence>MSDHIPGSRGNKNPDIMALDKTENVRDDNTKLQRNKLWRANRISFLDIFKVVELTCDKHRSELVTLPSLEDIIHYDSWARVYAASLQLSSNRSPVPAAA</sequence>
<dbReference type="GO" id="GO:0030604">
    <property type="term" value="F:1-deoxy-D-xylulose-5-phosphate reductoisomerase activity"/>
    <property type="evidence" value="ECO:0007669"/>
    <property type="project" value="InterPro"/>
</dbReference>
<feature type="region of interest" description="Disordered" evidence="1">
    <location>
        <begin position="1"/>
        <end position="22"/>
    </location>
</feature>
<name>A0AA39VQM0_ACESA</name>
<dbReference type="AlphaFoldDB" id="A0AA39VQM0"/>
<reference evidence="2" key="2">
    <citation type="submission" date="2023-06" db="EMBL/GenBank/DDBJ databases">
        <authorList>
            <person name="Swenson N.G."/>
            <person name="Wegrzyn J.L."/>
            <person name="Mcevoy S.L."/>
        </authorList>
    </citation>
    <scope>NUCLEOTIDE SEQUENCE</scope>
    <source>
        <strain evidence="2">NS2018</strain>
        <tissue evidence="2">Leaf</tissue>
    </source>
</reference>
<evidence type="ECO:0000313" key="2">
    <source>
        <dbReference type="EMBL" id="KAK0586783.1"/>
    </source>
</evidence>
<proteinExistence type="predicted"/>
<dbReference type="GO" id="GO:0051484">
    <property type="term" value="P:isopentenyl diphosphate biosynthetic process, methylerythritol 4-phosphate pathway involved in terpenoid biosynthetic process"/>
    <property type="evidence" value="ECO:0007669"/>
    <property type="project" value="TreeGrafter"/>
</dbReference>
<evidence type="ECO:0000256" key="1">
    <source>
        <dbReference type="SAM" id="MobiDB-lite"/>
    </source>
</evidence>
<organism evidence="2 3">
    <name type="scientific">Acer saccharum</name>
    <name type="common">Sugar maple</name>
    <dbReference type="NCBI Taxonomy" id="4024"/>
    <lineage>
        <taxon>Eukaryota</taxon>
        <taxon>Viridiplantae</taxon>
        <taxon>Streptophyta</taxon>
        <taxon>Embryophyta</taxon>
        <taxon>Tracheophyta</taxon>
        <taxon>Spermatophyta</taxon>
        <taxon>Magnoliopsida</taxon>
        <taxon>eudicotyledons</taxon>
        <taxon>Gunneridae</taxon>
        <taxon>Pentapetalae</taxon>
        <taxon>rosids</taxon>
        <taxon>malvids</taxon>
        <taxon>Sapindales</taxon>
        <taxon>Sapindaceae</taxon>
        <taxon>Hippocastanoideae</taxon>
        <taxon>Acereae</taxon>
        <taxon>Acer</taxon>
    </lineage>
</organism>
<dbReference type="InterPro" id="IPR036169">
    <property type="entry name" value="DXPR_C_sf"/>
</dbReference>